<protein>
    <recommendedName>
        <fullName evidence="2">VQ domain-containing protein</fullName>
    </recommendedName>
</protein>
<dbReference type="PANTHER" id="PTHR33179:SF9">
    <property type="entry name" value="OS01G0278000 PROTEIN"/>
    <property type="match status" value="1"/>
</dbReference>
<comment type="caution">
    <text evidence="3">The sequence shown here is derived from an EMBL/GenBank/DDBJ whole genome shotgun (WGS) entry which is preliminary data.</text>
</comment>
<dbReference type="GO" id="GO:0005634">
    <property type="term" value="C:nucleus"/>
    <property type="evidence" value="ECO:0007669"/>
    <property type="project" value="TreeGrafter"/>
</dbReference>
<keyword evidence="4" id="KW-1185">Reference proteome</keyword>
<evidence type="ECO:0000256" key="1">
    <source>
        <dbReference type="SAM" id="MobiDB-lite"/>
    </source>
</evidence>
<evidence type="ECO:0000259" key="2">
    <source>
        <dbReference type="Pfam" id="PF05678"/>
    </source>
</evidence>
<dbReference type="Proteomes" id="UP000829196">
    <property type="component" value="Unassembled WGS sequence"/>
</dbReference>
<sequence length="179" mass="19210">MDAIKSWIADAFARENEALTKALQISLSDYSSASETLSSLPPPLPNAAKSDSSEPAARRFGVGLTGNPIPCLPSGKIAKKKSRASKRTLTTYINADPADFQRMVQEVTGIEFGEVGVPVDKRVRPEPDRTGMGWVGQAPGLLLDRTAVEVCDTVGPVVNGPAFEFEPFPCFPTLESWGM</sequence>
<dbReference type="EMBL" id="JAGYWB010000003">
    <property type="protein sequence ID" value="KAI0527613.1"/>
    <property type="molecule type" value="Genomic_DNA"/>
</dbReference>
<name>A0A8T3C9H1_DENNO</name>
<dbReference type="InterPro" id="IPR008889">
    <property type="entry name" value="VQ"/>
</dbReference>
<evidence type="ECO:0000313" key="4">
    <source>
        <dbReference type="Proteomes" id="UP000829196"/>
    </source>
</evidence>
<dbReference type="InterPro" id="IPR039609">
    <property type="entry name" value="VQ_15/22"/>
</dbReference>
<reference evidence="3" key="1">
    <citation type="journal article" date="2022" name="Front. Genet.">
        <title>Chromosome-Scale Assembly of the Dendrobium nobile Genome Provides Insights Into the Molecular Mechanism of the Biosynthesis of the Medicinal Active Ingredient of Dendrobium.</title>
        <authorList>
            <person name="Xu Q."/>
            <person name="Niu S.-C."/>
            <person name="Li K.-L."/>
            <person name="Zheng P.-J."/>
            <person name="Zhang X.-J."/>
            <person name="Jia Y."/>
            <person name="Liu Y."/>
            <person name="Niu Y.-X."/>
            <person name="Yu L.-H."/>
            <person name="Chen D.-F."/>
            <person name="Zhang G.-Q."/>
        </authorList>
    </citation>
    <scope>NUCLEOTIDE SEQUENCE</scope>
    <source>
        <tissue evidence="3">Leaf</tissue>
    </source>
</reference>
<dbReference type="GO" id="GO:0006970">
    <property type="term" value="P:response to osmotic stress"/>
    <property type="evidence" value="ECO:0007669"/>
    <property type="project" value="TreeGrafter"/>
</dbReference>
<gene>
    <name evidence="3" type="ORF">KFK09_003218</name>
</gene>
<dbReference type="OrthoDB" id="780868at2759"/>
<dbReference type="AlphaFoldDB" id="A0A8T3C9H1"/>
<organism evidence="3 4">
    <name type="scientific">Dendrobium nobile</name>
    <name type="common">Orchid</name>
    <dbReference type="NCBI Taxonomy" id="94219"/>
    <lineage>
        <taxon>Eukaryota</taxon>
        <taxon>Viridiplantae</taxon>
        <taxon>Streptophyta</taxon>
        <taxon>Embryophyta</taxon>
        <taxon>Tracheophyta</taxon>
        <taxon>Spermatophyta</taxon>
        <taxon>Magnoliopsida</taxon>
        <taxon>Liliopsida</taxon>
        <taxon>Asparagales</taxon>
        <taxon>Orchidaceae</taxon>
        <taxon>Epidendroideae</taxon>
        <taxon>Malaxideae</taxon>
        <taxon>Dendrobiinae</taxon>
        <taxon>Dendrobium</taxon>
    </lineage>
</organism>
<feature type="region of interest" description="Disordered" evidence="1">
    <location>
        <begin position="34"/>
        <end position="62"/>
    </location>
</feature>
<accession>A0A8T3C9H1</accession>
<feature type="domain" description="VQ" evidence="2">
    <location>
        <begin position="90"/>
        <end position="110"/>
    </location>
</feature>
<dbReference type="Pfam" id="PF05678">
    <property type="entry name" value="VQ"/>
    <property type="match status" value="1"/>
</dbReference>
<dbReference type="PANTHER" id="PTHR33179">
    <property type="entry name" value="VQ MOTIF-CONTAINING PROTEIN"/>
    <property type="match status" value="1"/>
</dbReference>
<proteinExistence type="predicted"/>
<evidence type="ECO:0000313" key="3">
    <source>
        <dbReference type="EMBL" id="KAI0527613.1"/>
    </source>
</evidence>
<dbReference type="GO" id="GO:0005516">
    <property type="term" value="F:calmodulin binding"/>
    <property type="evidence" value="ECO:0007669"/>
    <property type="project" value="TreeGrafter"/>
</dbReference>